<keyword evidence="4" id="KW-0630">Potassium</keyword>
<dbReference type="InterPro" id="IPR036721">
    <property type="entry name" value="RCK_C_sf"/>
</dbReference>
<evidence type="ECO:0000259" key="7">
    <source>
        <dbReference type="PROSITE" id="PS51201"/>
    </source>
</evidence>
<dbReference type="SUPFAM" id="SSF51735">
    <property type="entry name" value="NAD(P)-binding Rossmann-fold domains"/>
    <property type="match status" value="1"/>
</dbReference>
<keyword evidence="6" id="KW-0406">Ion transport</keyword>
<dbReference type="Gene3D" id="3.30.70.1450">
    <property type="entry name" value="Regulator of K+ conductance, C-terminal domain"/>
    <property type="match status" value="1"/>
</dbReference>
<evidence type="ECO:0000259" key="8">
    <source>
        <dbReference type="PROSITE" id="PS51202"/>
    </source>
</evidence>
<dbReference type="InterPro" id="IPR006037">
    <property type="entry name" value="RCK_C"/>
</dbReference>
<dbReference type="InterPro" id="IPR036291">
    <property type="entry name" value="NAD(P)-bd_dom_sf"/>
</dbReference>
<feature type="domain" description="RCK C-terminal" evidence="8">
    <location>
        <begin position="139"/>
        <end position="220"/>
    </location>
</feature>
<dbReference type="InterPro" id="IPR050721">
    <property type="entry name" value="Trk_Ktr_HKT_K-transport"/>
</dbReference>
<dbReference type="Pfam" id="PF02080">
    <property type="entry name" value="TrkA_C"/>
    <property type="match status" value="1"/>
</dbReference>
<keyword evidence="2" id="KW-0813">Transport</keyword>
<dbReference type="Proteomes" id="UP000754750">
    <property type="component" value="Unassembled WGS sequence"/>
</dbReference>
<evidence type="ECO:0000313" key="9">
    <source>
        <dbReference type="EMBL" id="MBE6833971.1"/>
    </source>
</evidence>
<dbReference type="Gene3D" id="3.40.50.720">
    <property type="entry name" value="NAD(P)-binding Rossmann-like Domain"/>
    <property type="match status" value="1"/>
</dbReference>
<dbReference type="PANTHER" id="PTHR43833:SF5">
    <property type="entry name" value="TRK SYSTEM POTASSIUM UPTAKE PROTEIN TRKA"/>
    <property type="match status" value="1"/>
</dbReference>
<evidence type="ECO:0000256" key="1">
    <source>
        <dbReference type="ARBA" id="ARBA00017378"/>
    </source>
</evidence>
<dbReference type="PROSITE" id="PS51202">
    <property type="entry name" value="RCK_C"/>
    <property type="match status" value="1"/>
</dbReference>
<dbReference type="GO" id="GO:0005886">
    <property type="term" value="C:plasma membrane"/>
    <property type="evidence" value="ECO:0007669"/>
    <property type="project" value="InterPro"/>
</dbReference>
<evidence type="ECO:0000256" key="3">
    <source>
        <dbReference type="ARBA" id="ARBA00022538"/>
    </source>
</evidence>
<dbReference type="PRINTS" id="PR00335">
    <property type="entry name" value="KUPTAKETRKA"/>
</dbReference>
<feature type="domain" description="RCK N-terminal" evidence="7">
    <location>
        <begin position="1"/>
        <end position="119"/>
    </location>
</feature>
<gene>
    <name evidence="9" type="ORF">E7512_10435</name>
</gene>
<evidence type="ECO:0000256" key="6">
    <source>
        <dbReference type="ARBA" id="ARBA00023065"/>
    </source>
</evidence>
<comment type="caution">
    <text evidence="9">The sequence shown here is derived from an EMBL/GenBank/DDBJ whole genome shotgun (WGS) entry which is preliminary data.</text>
</comment>
<evidence type="ECO:0000313" key="10">
    <source>
        <dbReference type="Proteomes" id="UP000754750"/>
    </source>
</evidence>
<dbReference type="RefSeq" id="WP_020072237.1">
    <property type="nucleotide sequence ID" value="NZ_SVNY01000005.1"/>
</dbReference>
<dbReference type="PANTHER" id="PTHR43833">
    <property type="entry name" value="POTASSIUM CHANNEL PROTEIN 2-RELATED-RELATED"/>
    <property type="match status" value="1"/>
</dbReference>
<organism evidence="9 10">
    <name type="scientific">Faecalispora sporosphaeroides</name>
    <dbReference type="NCBI Taxonomy" id="1549"/>
    <lineage>
        <taxon>Bacteria</taxon>
        <taxon>Bacillati</taxon>
        <taxon>Bacillota</taxon>
        <taxon>Clostridia</taxon>
        <taxon>Eubacteriales</taxon>
        <taxon>Oscillospiraceae</taxon>
        <taxon>Faecalispora</taxon>
    </lineage>
</organism>
<dbReference type="Pfam" id="PF02254">
    <property type="entry name" value="TrkA_N"/>
    <property type="match status" value="1"/>
</dbReference>
<dbReference type="SUPFAM" id="SSF116726">
    <property type="entry name" value="TrkA C-terminal domain-like"/>
    <property type="match status" value="1"/>
</dbReference>
<sequence>MKVIIVGGGQVGCYLASLLIERGHSITIIEAKDNRIEVLKKSLPHDTILQGNGAEPKVLEAAGVRQADVVAAVTGSDENNLVIGTLARLEYGVRRVIGRVNNPKNAWLFTPLMGIDAAVNQADLMARLVAEEMSMGDMMTLLKLHGGKYSLVERIVNPGSSVQGKLLRDIELPTECVLVAVIRNSDLLIPRGDTMLQGGDKVVTIVHIDQLENMEKILGAGL</sequence>
<evidence type="ECO:0000256" key="4">
    <source>
        <dbReference type="ARBA" id="ARBA00022958"/>
    </source>
</evidence>
<dbReference type="InterPro" id="IPR003148">
    <property type="entry name" value="RCK_N"/>
</dbReference>
<accession>A0A928Q4H4</accession>
<dbReference type="AlphaFoldDB" id="A0A928Q4H4"/>
<evidence type="ECO:0000256" key="5">
    <source>
        <dbReference type="ARBA" id="ARBA00023027"/>
    </source>
</evidence>
<dbReference type="PROSITE" id="PS51201">
    <property type="entry name" value="RCK_N"/>
    <property type="match status" value="1"/>
</dbReference>
<dbReference type="GO" id="GO:0015079">
    <property type="term" value="F:potassium ion transmembrane transporter activity"/>
    <property type="evidence" value="ECO:0007669"/>
    <property type="project" value="InterPro"/>
</dbReference>
<dbReference type="EMBL" id="SVNY01000005">
    <property type="protein sequence ID" value="MBE6833971.1"/>
    <property type="molecule type" value="Genomic_DNA"/>
</dbReference>
<reference evidence="9" key="1">
    <citation type="submission" date="2019-04" db="EMBL/GenBank/DDBJ databases">
        <title>Evolution of Biomass-Degrading Anaerobic Consortia Revealed by Metagenomics.</title>
        <authorList>
            <person name="Peng X."/>
        </authorList>
    </citation>
    <scope>NUCLEOTIDE SEQUENCE</scope>
    <source>
        <strain evidence="9">SIG551</strain>
    </source>
</reference>
<protein>
    <recommendedName>
        <fullName evidence="1">Trk system potassium uptake protein TrkA</fullName>
    </recommendedName>
</protein>
<proteinExistence type="predicted"/>
<name>A0A928Q4H4_9FIRM</name>
<keyword evidence="3" id="KW-0633">Potassium transport</keyword>
<keyword evidence="5" id="KW-0520">NAD</keyword>
<dbReference type="InterPro" id="IPR006036">
    <property type="entry name" value="K_uptake_TrkA"/>
</dbReference>
<evidence type="ECO:0000256" key="2">
    <source>
        <dbReference type="ARBA" id="ARBA00022448"/>
    </source>
</evidence>